<dbReference type="GO" id="GO:0004056">
    <property type="term" value="F:argininosuccinate lyase activity"/>
    <property type="evidence" value="ECO:0007669"/>
    <property type="project" value="UniProtKB-UniRule"/>
</dbReference>
<dbReference type="Gene3D" id="1.10.40.30">
    <property type="entry name" value="Fumarase/aspartase (C-terminal domain)"/>
    <property type="match status" value="1"/>
</dbReference>
<keyword evidence="6 7" id="KW-0456">Lyase</keyword>
<proteinExistence type="inferred from homology"/>
<sequence>MSTKMWGGRFGEGTGALMEAYSESVSYDRRMYRQDIAGSKAHARMLAKRGVLAGEEAERIVAGLDLVLEEIESGVFPWRLELEDVHMNIEQRLTELIGPLGGKLHTGRSRNDQVCLDFRLYVAESLEVWTRLLRELAGVFVDRAAEHKDTLLPGCTHLQPAQPVSLAQHLLAYAWMLRRDCERAEDALKRVRVSPLGAAALAGTTYPLDPSMVARSVGFSHAFGNSMDAVSDRDFALESLFCASVIMAHLSRFCEEIILWANPRFGYVALPDAYATGSSIMPQKKNPDAAELMRGRVGRVYGSLMGLLTVLKGLPLTYNRDLQEDKEPFFDADDTVRASLRVMAGMLAELRFRPERMREALGQGFLNATELADYLAAKGVPFREAHHITGRAVAQAEALGIGLEQLTLEQLRVFSPAIESDVFEALRYETAVARRNGPGGTGPQSVTNQMAELSRWLQRP</sequence>
<keyword evidence="4 7" id="KW-0055">Arginine biosynthesis</keyword>
<dbReference type="InterPro" id="IPR024083">
    <property type="entry name" value="Fumarase/histidase_N"/>
</dbReference>
<evidence type="ECO:0000256" key="5">
    <source>
        <dbReference type="ARBA" id="ARBA00022605"/>
    </source>
</evidence>
<evidence type="ECO:0000256" key="7">
    <source>
        <dbReference type="HAMAP-Rule" id="MF_00006"/>
    </source>
</evidence>
<reference evidence="10 11" key="1">
    <citation type="submission" date="2018-02" db="EMBL/GenBank/DDBJ databases">
        <title>Genome sequence of Desulfovibrio carbinolicus DSM 3852.</title>
        <authorList>
            <person name="Wilbanks E."/>
            <person name="Skennerton C.T."/>
            <person name="Orphan V.J."/>
        </authorList>
    </citation>
    <scope>NUCLEOTIDE SEQUENCE [LARGE SCALE GENOMIC DNA]</scope>
    <source>
        <strain evidence="10 11">DSM 3852</strain>
    </source>
</reference>
<keyword evidence="11" id="KW-1185">Reference proteome</keyword>
<dbReference type="InterPro" id="IPR020557">
    <property type="entry name" value="Fumarate_lyase_CS"/>
</dbReference>
<dbReference type="SUPFAM" id="SSF48557">
    <property type="entry name" value="L-aspartase-like"/>
    <property type="match status" value="1"/>
</dbReference>
<dbReference type="GO" id="GO:0005829">
    <property type="term" value="C:cytosol"/>
    <property type="evidence" value="ECO:0007669"/>
    <property type="project" value="TreeGrafter"/>
</dbReference>
<dbReference type="CDD" id="cd01359">
    <property type="entry name" value="Argininosuccinate_lyase"/>
    <property type="match status" value="1"/>
</dbReference>
<evidence type="ECO:0000313" key="10">
    <source>
        <dbReference type="EMBL" id="QAZ67952.1"/>
    </source>
</evidence>
<evidence type="ECO:0000313" key="11">
    <source>
        <dbReference type="Proteomes" id="UP000293296"/>
    </source>
</evidence>
<protein>
    <recommendedName>
        <fullName evidence="3 7">Argininosuccinate lyase</fullName>
        <shortName evidence="7">ASAL</shortName>
        <ecNumber evidence="3 7">4.3.2.1</ecNumber>
    </recommendedName>
    <alternativeName>
        <fullName evidence="7">Arginosuccinase</fullName>
    </alternativeName>
</protein>
<keyword evidence="7" id="KW-0963">Cytoplasm</keyword>
<feature type="domain" description="Argininosuccinate lyase C-terminal" evidence="9">
    <location>
        <begin position="365"/>
        <end position="433"/>
    </location>
</feature>
<dbReference type="Pfam" id="PF00206">
    <property type="entry name" value="Lyase_1"/>
    <property type="match status" value="1"/>
</dbReference>
<dbReference type="PROSITE" id="PS00163">
    <property type="entry name" value="FUMARATE_LYASES"/>
    <property type="match status" value="1"/>
</dbReference>
<comment type="subcellular location">
    <subcellularLocation>
        <location evidence="7">Cytoplasm</location>
    </subcellularLocation>
</comment>
<dbReference type="HAMAP" id="MF_00006">
    <property type="entry name" value="Arg_succ_lyase"/>
    <property type="match status" value="1"/>
</dbReference>
<evidence type="ECO:0000259" key="9">
    <source>
        <dbReference type="Pfam" id="PF14698"/>
    </source>
</evidence>
<gene>
    <name evidence="7 10" type="primary">argH</name>
    <name evidence="10" type="ORF">C3Y92_12260</name>
</gene>
<evidence type="ECO:0000256" key="4">
    <source>
        <dbReference type="ARBA" id="ARBA00022571"/>
    </source>
</evidence>
<dbReference type="Proteomes" id="UP000293296">
    <property type="component" value="Chromosome"/>
</dbReference>
<keyword evidence="5 7" id="KW-0028">Amino-acid biosynthesis</keyword>
<evidence type="ECO:0000256" key="2">
    <source>
        <dbReference type="ARBA" id="ARBA00004941"/>
    </source>
</evidence>
<dbReference type="InterPro" id="IPR009049">
    <property type="entry name" value="Argininosuccinate_lyase"/>
</dbReference>
<dbReference type="Gene3D" id="1.20.200.10">
    <property type="entry name" value="Fumarase/aspartase (Central domain)"/>
    <property type="match status" value="1"/>
</dbReference>
<evidence type="ECO:0000259" key="8">
    <source>
        <dbReference type="Pfam" id="PF00206"/>
    </source>
</evidence>
<dbReference type="Gene3D" id="1.10.275.10">
    <property type="entry name" value="Fumarase/aspartase (N-terminal domain)"/>
    <property type="match status" value="1"/>
</dbReference>
<dbReference type="RefSeq" id="WP_129352990.1">
    <property type="nucleotide sequence ID" value="NZ_CP026538.1"/>
</dbReference>
<dbReference type="PRINTS" id="PR00149">
    <property type="entry name" value="FUMRATELYASE"/>
</dbReference>
<evidence type="ECO:0000256" key="6">
    <source>
        <dbReference type="ARBA" id="ARBA00023239"/>
    </source>
</evidence>
<evidence type="ECO:0000256" key="3">
    <source>
        <dbReference type="ARBA" id="ARBA00012338"/>
    </source>
</evidence>
<dbReference type="FunFam" id="1.10.40.30:FF:000001">
    <property type="entry name" value="Argininosuccinate lyase"/>
    <property type="match status" value="1"/>
</dbReference>
<dbReference type="NCBIfam" id="TIGR00838">
    <property type="entry name" value="argH"/>
    <property type="match status" value="1"/>
</dbReference>
<name>A0A4V0YQY8_9BACT</name>
<dbReference type="FunFam" id="1.20.200.10:FF:000015">
    <property type="entry name" value="argininosuccinate lyase isoform X2"/>
    <property type="match status" value="1"/>
</dbReference>
<dbReference type="PRINTS" id="PR00145">
    <property type="entry name" value="ARGSUCLYASE"/>
</dbReference>
<dbReference type="PANTHER" id="PTHR43814">
    <property type="entry name" value="ARGININOSUCCINATE LYASE"/>
    <property type="match status" value="1"/>
</dbReference>
<accession>A0A4V0YQY8</accession>
<comment type="catalytic activity">
    <reaction evidence="1 7">
        <text>2-(N(omega)-L-arginino)succinate = fumarate + L-arginine</text>
        <dbReference type="Rhea" id="RHEA:24020"/>
        <dbReference type="ChEBI" id="CHEBI:29806"/>
        <dbReference type="ChEBI" id="CHEBI:32682"/>
        <dbReference type="ChEBI" id="CHEBI:57472"/>
        <dbReference type="EC" id="4.3.2.1"/>
    </reaction>
</comment>
<dbReference type="InterPro" id="IPR000362">
    <property type="entry name" value="Fumarate_lyase_fam"/>
</dbReference>
<dbReference type="KEGG" id="dcb:C3Y92_12260"/>
<dbReference type="Pfam" id="PF14698">
    <property type="entry name" value="ASL_C2"/>
    <property type="match status" value="1"/>
</dbReference>
<feature type="domain" description="Fumarate lyase N-terminal" evidence="8">
    <location>
        <begin position="8"/>
        <end position="302"/>
    </location>
</feature>
<dbReference type="InterPro" id="IPR008948">
    <property type="entry name" value="L-Aspartase-like"/>
</dbReference>
<comment type="pathway">
    <text evidence="2 7">Amino-acid biosynthesis; L-arginine biosynthesis; L-arginine from L-ornithine and carbamoyl phosphate: step 3/3.</text>
</comment>
<dbReference type="PANTHER" id="PTHR43814:SF1">
    <property type="entry name" value="ARGININOSUCCINATE LYASE"/>
    <property type="match status" value="1"/>
</dbReference>
<comment type="similarity">
    <text evidence="7">Belongs to the lyase 1 family. Argininosuccinate lyase subfamily.</text>
</comment>
<dbReference type="EMBL" id="CP026538">
    <property type="protein sequence ID" value="QAZ67952.1"/>
    <property type="molecule type" value="Genomic_DNA"/>
</dbReference>
<dbReference type="FunFam" id="1.10.275.10:FF:000002">
    <property type="entry name" value="Argininosuccinate lyase"/>
    <property type="match status" value="1"/>
</dbReference>
<dbReference type="UniPathway" id="UPA00068">
    <property type="reaction ID" value="UER00114"/>
</dbReference>
<dbReference type="AlphaFoldDB" id="A0A4V0YQY8"/>
<evidence type="ECO:0000256" key="1">
    <source>
        <dbReference type="ARBA" id="ARBA00000985"/>
    </source>
</evidence>
<dbReference type="OrthoDB" id="9769623at2"/>
<dbReference type="InterPro" id="IPR022761">
    <property type="entry name" value="Fumarate_lyase_N"/>
</dbReference>
<dbReference type="EC" id="4.3.2.1" evidence="3 7"/>
<organism evidence="10 11">
    <name type="scientific">Solidesulfovibrio carbinolicus</name>
    <dbReference type="NCBI Taxonomy" id="296842"/>
    <lineage>
        <taxon>Bacteria</taxon>
        <taxon>Pseudomonadati</taxon>
        <taxon>Thermodesulfobacteriota</taxon>
        <taxon>Desulfovibrionia</taxon>
        <taxon>Desulfovibrionales</taxon>
        <taxon>Desulfovibrionaceae</taxon>
        <taxon>Solidesulfovibrio</taxon>
    </lineage>
</organism>
<dbReference type="InterPro" id="IPR029419">
    <property type="entry name" value="Arg_succ_lyase_C"/>
</dbReference>
<dbReference type="GO" id="GO:0042450">
    <property type="term" value="P:L-arginine biosynthetic process via ornithine"/>
    <property type="evidence" value="ECO:0007669"/>
    <property type="project" value="UniProtKB-UniRule"/>
</dbReference>